<organism evidence="7 8">
    <name type="scientific">Rahnella aquatilis (strain ATCC 33071 / DSM 4594 / JCM 1683 / NBRC 105701 / NCIMB 13365 / CIP 78.65)</name>
    <dbReference type="NCBI Taxonomy" id="745277"/>
    <lineage>
        <taxon>Bacteria</taxon>
        <taxon>Pseudomonadati</taxon>
        <taxon>Pseudomonadota</taxon>
        <taxon>Gammaproteobacteria</taxon>
        <taxon>Enterobacterales</taxon>
        <taxon>Yersiniaceae</taxon>
        <taxon>Rahnella</taxon>
    </lineage>
</organism>
<dbReference type="STRING" id="745277.Rahaq2_3607"/>
<keyword evidence="8" id="KW-1185">Reference proteome</keyword>
<dbReference type="EMBL" id="CP003244">
    <property type="protein sequence ID" value="AEX53403.1"/>
    <property type="molecule type" value="Genomic_DNA"/>
</dbReference>
<feature type="signal peptide" evidence="5">
    <location>
        <begin position="1"/>
        <end position="21"/>
    </location>
</feature>
<gene>
    <name evidence="7" type="ordered locus">Rahaq2_3607</name>
</gene>
<dbReference type="Gene3D" id="2.60.40.1090">
    <property type="entry name" value="Fimbrial-type adhesion domain"/>
    <property type="match status" value="1"/>
</dbReference>
<sequence length="188" mass="19624">MKKIKFFLFPATLITVFSAHSLELTPTENLSATFTSTIEAGTCTAIIQNDAGAATSQINFGDVYKSELAQKSKVQAFKLVFSSCSGVKSADITVRPTAGGCSGPSSNGDSFANNGGTATATAVELWRGATDSGSQLSCFDRTTSQNIALSSGGTMAMNARMVIAKDRMITDVLAGSFTAPITFVITYQ</sequence>
<evidence type="ECO:0000256" key="3">
    <source>
        <dbReference type="ARBA" id="ARBA00022729"/>
    </source>
</evidence>
<dbReference type="InterPro" id="IPR008966">
    <property type="entry name" value="Adhesion_dom_sf"/>
</dbReference>
<dbReference type="GO" id="GO:0043709">
    <property type="term" value="P:cell adhesion involved in single-species biofilm formation"/>
    <property type="evidence" value="ECO:0007669"/>
    <property type="project" value="TreeGrafter"/>
</dbReference>
<name>H2J125_RAHAC</name>
<reference evidence="7 8" key="1">
    <citation type="journal article" date="2012" name="J. Bacteriol.">
        <title>Complete Genome Sequence of Rahnella aquatilis CIP 78.65.</title>
        <authorList>
            <person name="Martinez R.J."/>
            <person name="Bruce D."/>
            <person name="Detter C."/>
            <person name="Goodwin L.A."/>
            <person name="Han J."/>
            <person name="Han C.S."/>
            <person name="Held B."/>
            <person name="Land M.L."/>
            <person name="Mikhailova N."/>
            <person name="Nolan M."/>
            <person name="Pennacchio L."/>
            <person name="Pitluck S."/>
            <person name="Tapia R."/>
            <person name="Woyke T."/>
            <person name="Sobecky P.A."/>
        </authorList>
    </citation>
    <scope>NUCLEOTIDE SEQUENCE [LARGE SCALE GENOMIC DNA]</scope>
    <source>
        <strain evidence="8">ATCC 33071 / DSM 4594 / JCM 1683 / NBRC 105701 / NCIMB 13365 / CIP 78.65</strain>
    </source>
</reference>
<comment type="similarity">
    <text evidence="2">Belongs to the fimbrial protein family.</text>
</comment>
<evidence type="ECO:0000256" key="5">
    <source>
        <dbReference type="SAM" id="SignalP"/>
    </source>
</evidence>
<evidence type="ECO:0000313" key="7">
    <source>
        <dbReference type="EMBL" id="AEX53403.1"/>
    </source>
</evidence>
<evidence type="ECO:0000256" key="1">
    <source>
        <dbReference type="ARBA" id="ARBA00004561"/>
    </source>
</evidence>
<dbReference type="SUPFAM" id="SSF49401">
    <property type="entry name" value="Bacterial adhesins"/>
    <property type="match status" value="1"/>
</dbReference>
<protein>
    <submittedName>
        <fullName evidence="7">P pilus assembly protein, pilin FimA</fullName>
    </submittedName>
</protein>
<dbReference type="PANTHER" id="PTHR33420">
    <property type="entry name" value="FIMBRIAL SUBUNIT ELFA-RELATED"/>
    <property type="match status" value="1"/>
</dbReference>
<dbReference type="HOGENOM" id="CLU_116193_0_0_6"/>
<evidence type="ECO:0000313" key="8">
    <source>
        <dbReference type="Proteomes" id="UP000009010"/>
    </source>
</evidence>
<evidence type="ECO:0000256" key="4">
    <source>
        <dbReference type="ARBA" id="ARBA00023263"/>
    </source>
</evidence>
<dbReference type="InterPro" id="IPR000259">
    <property type="entry name" value="Adhesion_dom_fimbrial"/>
</dbReference>
<proteinExistence type="inferred from homology"/>
<keyword evidence="3 5" id="KW-0732">Signal</keyword>
<dbReference type="Pfam" id="PF00419">
    <property type="entry name" value="Fimbrial"/>
    <property type="match status" value="1"/>
</dbReference>
<dbReference type="PANTHER" id="PTHR33420:SF12">
    <property type="entry name" value="FIMBRIN-LIKE PROTEIN FIMI-RELATED"/>
    <property type="match status" value="1"/>
</dbReference>
<keyword evidence="4" id="KW-0281">Fimbrium</keyword>
<accession>H2J125</accession>
<feature type="chain" id="PRO_5003562887" evidence="5">
    <location>
        <begin position="22"/>
        <end position="188"/>
    </location>
</feature>
<dbReference type="AlphaFoldDB" id="H2J125"/>
<comment type="subcellular location">
    <subcellularLocation>
        <location evidence="1">Fimbrium</location>
    </subcellularLocation>
</comment>
<evidence type="ECO:0000256" key="2">
    <source>
        <dbReference type="ARBA" id="ARBA00006671"/>
    </source>
</evidence>
<dbReference type="GO" id="GO:0009289">
    <property type="term" value="C:pilus"/>
    <property type="evidence" value="ECO:0007669"/>
    <property type="project" value="InterPro"/>
</dbReference>
<reference evidence="8" key="2">
    <citation type="submission" date="2012-01" db="EMBL/GenBank/DDBJ databases">
        <title>Complete sequence of chromosome of Rahnella aquatilis CIP 78.65.</title>
        <authorList>
            <person name="Lucas S."/>
            <person name="Han J."/>
            <person name="Lapidus A."/>
            <person name="Cheng J.-F."/>
            <person name="Goodwin L."/>
            <person name="Pitluck S."/>
            <person name="Peters L."/>
            <person name="Ovchinnikova G."/>
            <person name="Held B."/>
            <person name="Detter J.C."/>
            <person name="Han C."/>
            <person name="Tapia R."/>
            <person name="Land M."/>
            <person name="Hauser L."/>
            <person name="Kyrpides N."/>
            <person name="Ivanova N."/>
            <person name="Pagani I."/>
            <person name="Sobecky P."/>
            <person name="Martinez R."/>
            <person name="Woyke T."/>
        </authorList>
    </citation>
    <scope>NUCLEOTIDE SEQUENCE [LARGE SCALE GENOMIC DNA]</scope>
    <source>
        <strain evidence="8">ATCC 33071 / DSM 4594 / JCM 1683 / NBRC 105701 / NCIMB 13365 / CIP 78.65</strain>
    </source>
</reference>
<feature type="domain" description="Fimbrial-type adhesion" evidence="6">
    <location>
        <begin position="34"/>
        <end position="188"/>
    </location>
</feature>
<dbReference type="Proteomes" id="UP000009010">
    <property type="component" value="Chromosome"/>
</dbReference>
<dbReference type="KEGG" id="raq:Rahaq2_3607"/>
<dbReference type="InterPro" id="IPR050263">
    <property type="entry name" value="Bact_Fimbrial_Adh_Pro"/>
</dbReference>
<dbReference type="InterPro" id="IPR036937">
    <property type="entry name" value="Adhesion_dom_fimbrial_sf"/>
</dbReference>
<evidence type="ECO:0000259" key="6">
    <source>
        <dbReference type="Pfam" id="PF00419"/>
    </source>
</evidence>